<evidence type="ECO:0000313" key="1">
    <source>
        <dbReference type="EMBL" id="JAR94735.1"/>
    </source>
</evidence>
<dbReference type="PANTHER" id="PTHR33426:SF45">
    <property type="entry name" value="IMMUNODEFICIENCY LENTIVIRAL MATRIX N-TERMINAL DOMAIN-CONTAINING PROTEIN-RELATED"/>
    <property type="match status" value="1"/>
</dbReference>
<dbReference type="AlphaFoldDB" id="A0A147BWJ3"/>
<dbReference type="EMBL" id="GEGO01000669">
    <property type="protein sequence ID" value="JAR94735.1"/>
    <property type="molecule type" value="Transcribed_RNA"/>
</dbReference>
<protein>
    <submittedName>
        <fullName evidence="1">Uncharacterized protein</fullName>
    </submittedName>
</protein>
<dbReference type="PANTHER" id="PTHR33426">
    <property type="entry name" value="C2H2-TYPE DOMAIN-CONTAINING PROTEIN"/>
    <property type="match status" value="1"/>
</dbReference>
<name>A0A147BWJ3_IXORI</name>
<accession>A0A147BWJ3</accession>
<feature type="non-terminal residue" evidence="1">
    <location>
        <position position="194"/>
    </location>
</feature>
<proteinExistence type="predicted"/>
<sequence length="194" mass="21548">MWPCTFCGATFVARVDSSVTHQVTATHKRYMAKLAPKRPFPCVDSYVSPQGTSPCKCLRANLAPERLFTRVNSLVNVQVTLQCKHSVADTAAEGLLACVRPFMVLDIRRARAGERAEPAPILLLLVMVCHPLPHGEQVIVRRVFALAVFTVKGLFFGFNGSRDRPVGRRRLLLVRVVVGGSSDGRHARHVRERH</sequence>
<reference evidence="1" key="1">
    <citation type="journal article" date="2018" name="PLoS Negl. Trop. Dis.">
        <title>Sialome diversity of ticks revealed by RNAseq of single tick salivary glands.</title>
        <authorList>
            <person name="Perner J."/>
            <person name="Kropackova S."/>
            <person name="Kopacek P."/>
            <person name="Ribeiro J.M."/>
        </authorList>
    </citation>
    <scope>NUCLEOTIDE SEQUENCE</scope>
    <source>
        <strain evidence="1">Siblings of single egg batch collected in Ceske Budejovice</strain>
        <tissue evidence="1">Salivary glands</tissue>
    </source>
</reference>
<organism evidence="1">
    <name type="scientific">Ixodes ricinus</name>
    <name type="common">Common tick</name>
    <name type="synonym">Acarus ricinus</name>
    <dbReference type="NCBI Taxonomy" id="34613"/>
    <lineage>
        <taxon>Eukaryota</taxon>
        <taxon>Metazoa</taxon>
        <taxon>Ecdysozoa</taxon>
        <taxon>Arthropoda</taxon>
        <taxon>Chelicerata</taxon>
        <taxon>Arachnida</taxon>
        <taxon>Acari</taxon>
        <taxon>Parasitiformes</taxon>
        <taxon>Ixodida</taxon>
        <taxon>Ixodoidea</taxon>
        <taxon>Ixodidae</taxon>
        <taxon>Ixodinae</taxon>
        <taxon>Ixodes</taxon>
    </lineage>
</organism>